<proteinExistence type="predicted"/>
<accession>A0A2P2NWQ7</accession>
<organism evidence="1">
    <name type="scientific">Rhizophora mucronata</name>
    <name type="common">Asiatic mangrove</name>
    <dbReference type="NCBI Taxonomy" id="61149"/>
    <lineage>
        <taxon>Eukaryota</taxon>
        <taxon>Viridiplantae</taxon>
        <taxon>Streptophyta</taxon>
        <taxon>Embryophyta</taxon>
        <taxon>Tracheophyta</taxon>
        <taxon>Spermatophyta</taxon>
        <taxon>Magnoliopsida</taxon>
        <taxon>eudicotyledons</taxon>
        <taxon>Gunneridae</taxon>
        <taxon>Pentapetalae</taxon>
        <taxon>rosids</taxon>
        <taxon>fabids</taxon>
        <taxon>Malpighiales</taxon>
        <taxon>Rhizophoraceae</taxon>
        <taxon>Rhizophora</taxon>
    </lineage>
</organism>
<name>A0A2P2NWQ7_RHIMU</name>
<dbReference type="EMBL" id="GGEC01066473">
    <property type="protein sequence ID" value="MBX46957.1"/>
    <property type="molecule type" value="Transcribed_RNA"/>
</dbReference>
<evidence type="ECO:0000313" key="1">
    <source>
        <dbReference type="EMBL" id="MBX46957.1"/>
    </source>
</evidence>
<dbReference type="AlphaFoldDB" id="A0A2P2NWQ7"/>
<sequence length="20" mass="2241">MEKLEELLLSLRGPEAVSLL</sequence>
<reference evidence="1" key="1">
    <citation type="submission" date="2018-02" db="EMBL/GenBank/DDBJ databases">
        <title>Rhizophora mucronata_Transcriptome.</title>
        <authorList>
            <person name="Meera S.P."/>
            <person name="Sreeshan A."/>
            <person name="Augustine A."/>
        </authorList>
    </citation>
    <scope>NUCLEOTIDE SEQUENCE</scope>
    <source>
        <tissue evidence="1">Leaf</tissue>
    </source>
</reference>
<protein>
    <submittedName>
        <fullName evidence="1">Uncharacterized protein</fullName>
    </submittedName>
</protein>